<evidence type="ECO:0000259" key="2">
    <source>
        <dbReference type="Pfam" id="PF08327"/>
    </source>
</evidence>
<sequence>MTDAIPYGTSETREGSDHLLHFVMHLPHPVVHVWAAVATPEGLPQWLAAADLLEPHLGGGVTLRWLNAADEGAGTVVSGQVTAWDMECVAEYTVDLHGRIRFHMEPAPADSLAAVLRFTNEFTGTDEQRLDNLAGWHQHFEYLDAALDGHPADWSAWTPDRFQQLRADYVERDERQVSRP</sequence>
<dbReference type="InterPro" id="IPR013538">
    <property type="entry name" value="ASHA1/2-like_C"/>
</dbReference>
<comment type="similarity">
    <text evidence="1">Belongs to the AHA1 family.</text>
</comment>
<dbReference type="RefSeq" id="WP_242329180.1">
    <property type="nucleotide sequence ID" value="NZ_CP071872.1"/>
</dbReference>
<dbReference type="InterPro" id="IPR023393">
    <property type="entry name" value="START-like_dom_sf"/>
</dbReference>
<dbReference type="EMBL" id="CP071872">
    <property type="protein sequence ID" value="UNM10635.1"/>
    <property type="molecule type" value="Genomic_DNA"/>
</dbReference>
<evidence type="ECO:0000256" key="1">
    <source>
        <dbReference type="ARBA" id="ARBA00006817"/>
    </source>
</evidence>
<dbReference type="Proteomes" id="UP000828924">
    <property type="component" value="Chromosome"/>
</dbReference>
<evidence type="ECO:0000313" key="3">
    <source>
        <dbReference type="EMBL" id="UNM10635.1"/>
    </source>
</evidence>
<feature type="domain" description="Activator of Hsp90 ATPase homologue 1/2-like C-terminal" evidence="2">
    <location>
        <begin position="29"/>
        <end position="147"/>
    </location>
</feature>
<dbReference type="Pfam" id="PF08327">
    <property type="entry name" value="AHSA1"/>
    <property type="match status" value="1"/>
</dbReference>
<accession>A0ABY3WG13</accession>
<evidence type="ECO:0000313" key="4">
    <source>
        <dbReference type="Proteomes" id="UP000828924"/>
    </source>
</evidence>
<name>A0ABY3WG13_9ACTN</name>
<keyword evidence="4" id="KW-1185">Reference proteome</keyword>
<dbReference type="SUPFAM" id="SSF55961">
    <property type="entry name" value="Bet v1-like"/>
    <property type="match status" value="1"/>
</dbReference>
<proteinExistence type="inferred from homology"/>
<dbReference type="Gene3D" id="3.30.530.20">
    <property type="match status" value="1"/>
</dbReference>
<organism evidence="3 4">
    <name type="scientific">Streptomyces formicae</name>
    <dbReference type="NCBI Taxonomy" id="1616117"/>
    <lineage>
        <taxon>Bacteria</taxon>
        <taxon>Bacillati</taxon>
        <taxon>Actinomycetota</taxon>
        <taxon>Actinomycetes</taxon>
        <taxon>Kitasatosporales</taxon>
        <taxon>Streptomycetaceae</taxon>
        <taxon>Streptomyces</taxon>
    </lineage>
</organism>
<reference evidence="3 4" key="1">
    <citation type="submission" date="2021-03" db="EMBL/GenBank/DDBJ databases">
        <title>Complete genome of Streptomyces formicae strain 1H-GS9 (DSM 100524).</title>
        <authorList>
            <person name="Atanasov K.E."/>
            <person name="Altabella T."/>
            <person name="Ferrer A."/>
        </authorList>
    </citation>
    <scope>NUCLEOTIDE SEQUENCE [LARGE SCALE GENOMIC DNA]</scope>
    <source>
        <strain evidence="3 4">1H-GS9</strain>
    </source>
</reference>
<protein>
    <submittedName>
        <fullName evidence="3">SRPBCC domain-containing protein</fullName>
    </submittedName>
</protein>
<gene>
    <name evidence="3" type="ORF">J4032_03160</name>
</gene>